<dbReference type="GO" id="GO:0005737">
    <property type="term" value="C:cytoplasm"/>
    <property type="evidence" value="ECO:0007669"/>
    <property type="project" value="TreeGrafter"/>
</dbReference>
<dbReference type="PROSITE" id="PS51897">
    <property type="entry name" value="ANNEXIN_2"/>
    <property type="match status" value="3"/>
</dbReference>
<feature type="compositionally biased region" description="Low complexity" evidence="5">
    <location>
        <begin position="1"/>
        <end position="129"/>
    </location>
</feature>
<dbReference type="PRINTS" id="PR01813">
    <property type="entry name" value="ANNEXINFUNGI"/>
</dbReference>
<dbReference type="STRING" id="1448318.A0A319EEY5"/>
<dbReference type="GO" id="GO:0005544">
    <property type="term" value="F:calcium-dependent phospholipid binding"/>
    <property type="evidence" value="ECO:0007669"/>
    <property type="project" value="UniProtKB-KW"/>
</dbReference>
<dbReference type="InterPro" id="IPR009117">
    <property type="entry name" value="ANX14"/>
</dbReference>
<reference evidence="6 7" key="1">
    <citation type="submission" date="2018-02" db="EMBL/GenBank/DDBJ databases">
        <title>The genomes of Aspergillus section Nigri reveals drivers in fungal speciation.</title>
        <authorList>
            <consortium name="DOE Joint Genome Institute"/>
            <person name="Vesth T.C."/>
            <person name="Nybo J."/>
            <person name="Theobald S."/>
            <person name="Brandl J."/>
            <person name="Frisvad J.C."/>
            <person name="Nielsen K.F."/>
            <person name="Lyhne E.K."/>
            <person name="Kogle M.E."/>
            <person name="Kuo A."/>
            <person name="Riley R."/>
            <person name="Clum A."/>
            <person name="Nolan M."/>
            <person name="Lipzen A."/>
            <person name="Salamov A."/>
            <person name="Henrissat B."/>
            <person name="Wiebenga A."/>
            <person name="De vries R.P."/>
            <person name="Grigoriev I.V."/>
            <person name="Mortensen U.H."/>
            <person name="Andersen M.R."/>
            <person name="Baker S.E."/>
        </authorList>
    </citation>
    <scope>NUCLEOTIDE SEQUENCE [LARGE SCALE GENOMIC DNA]</scope>
    <source>
        <strain evidence="6 7">CBS 121057</strain>
    </source>
</reference>
<keyword evidence="3 4" id="KW-0041">Annexin</keyword>
<comment type="domain">
    <text evidence="4">A pair of annexin repeats may form one binding site for calcium and phospholipid.</text>
</comment>
<evidence type="ECO:0000256" key="1">
    <source>
        <dbReference type="ARBA" id="ARBA00007831"/>
    </source>
</evidence>
<dbReference type="SUPFAM" id="SSF47874">
    <property type="entry name" value="Annexin"/>
    <property type="match status" value="1"/>
</dbReference>
<keyword evidence="7" id="KW-1185">Reference proteome</keyword>
<evidence type="ECO:0000256" key="5">
    <source>
        <dbReference type="SAM" id="MobiDB-lite"/>
    </source>
</evidence>
<organism evidence="6 7">
    <name type="scientific">Aspergillus sclerotiicarbonarius (strain CBS 121057 / IBT 28362)</name>
    <dbReference type="NCBI Taxonomy" id="1448318"/>
    <lineage>
        <taxon>Eukaryota</taxon>
        <taxon>Fungi</taxon>
        <taxon>Dikarya</taxon>
        <taxon>Ascomycota</taxon>
        <taxon>Pezizomycotina</taxon>
        <taxon>Eurotiomycetes</taxon>
        <taxon>Eurotiomycetidae</taxon>
        <taxon>Eurotiales</taxon>
        <taxon>Aspergillaceae</taxon>
        <taxon>Aspergillus</taxon>
        <taxon>Aspergillus subgen. Circumdati</taxon>
    </lineage>
</organism>
<evidence type="ECO:0000256" key="4">
    <source>
        <dbReference type="RuleBase" id="RU003540"/>
    </source>
</evidence>
<dbReference type="Gene3D" id="1.10.220.10">
    <property type="entry name" value="Annexin"/>
    <property type="match status" value="3"/>
</dbReference>
<dbReference type="FunFam" id="1.10.220.10:FF:000005">
    <property type="entry name" value="Annexin"/>
    <property type="match status" value="1"/>
</dbReference>
<evidence type="ECO:0000256" key="3">
    <source>
        <dbReference type="ARBA" id="ARBA00023216"/>
    </source>
</evidence>
<dbReference type="AlphaFoldDB" id="A0A319EEY5"/>
<dbReference type="GO" id="GO:0005509">
    <property type="term" value="F:calcium ion binding"/>
    <property type="evidence" value="ECO:0007669"/>
    <property type="project" value="InterPro"/>
</dbReference>
<keyword evidence="2 4" id="KW-0677">Repeat</keyword>
<dbReference type="Pfam" id="PF00191">
    <property type="entry name" value="Annexin"/>
    <property type="match status" value="3"/>
</dbReference>
<feature type="compositionally biased region" description="Pro residues" evidence="5">
    <location>
        <begin position="130"/>
        <end position="164"/>
    </location>
</feature>
<dbReference type="InterPro" id="IPR018252">
    <property type="entry name" value="Annexin_repeat_CS"/>
</dbReference>
<dbReference type="PRINTS" id="PR00196">
    <property type="entry name" value="ANNEXIN"/>
</dbReference>
<dbReference type="GO" id="GO:0005886">
    <property type="term" value="C:plasma membrane"/>
    <property type="evidence" value="ECO:0007669"/>
    <property type="project" value="TreeGrafter"/>
</dbReference>
<dbReference type="OrthoDB" id="37886at2759"/>
<dbReference type="EMBL" id="KZ826332">
    <property type="protein sequence ID" value="PYI08777.1"/>
    <property type="molecule type" value="Genomic_DNA"/>
</dbReference>
<name>A0A319EEY5_ASPSB</name>
<dbReference type="VEuPathDB" id="FungiDB:BO78DRAFT_395370"/>
<dbReference type="InterPro" id="IPR037104">
    <property type="entry name" value="Annexin_sf"/>
</dbReference>
<dbReference type="InterPro" id="IPR018502">
    <property type="entry name" value="Annexin_repeat"/>
</dbReference>
<evidence type="ECO:0000313" key="6">
    <source>
        <dbReference type="EMBL" id="PYI08777.1"/>
    </source>
</evidence>
<feature type="region of interest" description="Disordered" evidence="5">
    <location>
        <begin position="1"/>
        <end position="175"/>
    </location>
</feature>
<proteinExistence type="inferred from homology"/>
<dbReference type="PANTHER" id="PTHR10502:SF179">
    <property type="entry name" value="ANNEXIN"/>
    <property type="match status" value="1"/>
</dbReference>
<dbReference type="SMART" id="SM00335">
    <property type="entry name" value="ANX"/>
    <property type="match status" value="3"/>
</dbReference>
<dbReference type="InterPro" id="IPR001464">
    <property type="entry name" value="Annexin"/>
</dbReference>
<keyword evidence="4" id="KW-0111">Calcium/phospholipid-binding</keyword>
<dbReference type="GO" id="GO:0005634">
    <property type="term" value="C:nucleus"/>
    <property type="evidence" value="ECO:0007669"/>
    <property type="project" value="TreeGrafter"/>
</dbReference>
<protein>
    <recommendedName>
        <fullName evidence="4">Annexin</fullName>
    </recommendedName>
</protein>
<keyword evidence="4" id="KW-0106">Calcium</keyword>
<dbReference type="PANTHER" id="PTHR10502">
    <property type="entry name" value="ANNEXIN"/>
    <property type="match status" value="1"/>
</dbReference>
<evidence type="ECO:0000313" key="7">
    <source>
        <dbReference type="Proteomes" id="UP000248423"/>
    </source>
</evidence>
<dbReference type="PROSITE" id="PS00223">
    <property type="entry name" value="ANNEXIN_1"/>
    <property type="match status" value="1"/>
</dbReference>
<dbReference type="GO" id="GO:0001786">
    <property type="term" value="F:phosphatidylserine binding"/>
    <property type="evidence" value="ECO:0007669"/>
    <property type="project" value="TreeGrafter"/>
</dbReference>
<dbReference type="GO" id="GO:0012506">
    <property type="term" value="C:vesicle membrane"/>
    <property type="evidence" value="ECO:0007669"/>
    <property type="project" value="TreeGrafter"/>
</dbReference>
<gene>
    <name evidence="6" type="ORF">BO78DRAFT_395370</name>
</gene>
<evidence type="ECO:0000256" key="2">
    <source>
        <dbReference type="ARBA" id="ARBA00022737"/>
    </source>
</evidence>
<dbReference type="Proteomes" id="UP000248423">
    <property type="component" value="Unassembled WGS sequence"/>
</dbReference>
<sequence length="480" mass="53269">MSYQQPYGQGPPQGYQSYPPQGQGHPQQPQYGQQFPQNPPYGQSQHPGPGPYQQGPGSYPQQPQPPYAQQQRPQGPGAYPMPGQHSQQHPPYPGPQQGMGYPPQGPPQQGQGYPQGHPQQGYPPQQQYQPYPPGPPGQQPPGGPYAPYPPSQNYGPPQPMPSRPSPGYDNTFVPPSTAITEADTLRKAMKGFGTDEKTLIRVLTSTTDPNQMAIIRHTYHTRLNRSLEKDLKSETSGSFEDILVSLATGPLDSDITYLHDAMSGLGTNETALNDVLLGRSNADLNAINHAYAQKYHKSLVEAVKGELGGKTERFFAMLLDARRPEPGSYFDRQGIDNDIRELHRATVGKMGTDEISVFAIFLNSSDERLSVLQGEFERVYHVKLEKVIREEFSGHLEDALVAMLARARDPAMYHAGVLKECLFGDGVKEQRLVYWVVRLHWEPGYFNRVKAMLRGELGKWVTGYLSSGDFRDAVLKVCGY</sequence>
<comment type="similarity">
    <text evidence="1 4">Belongs to the annexin family.</text>
</comment>
<accession>A0A319EEY5</accession>